<sequence length="158" mass="17920">MFTLKTPLRTLAALDNLNRLVLSNDSRARRMSRSHFAYRARHGMRSHAWRSVISWDASLAEDLFARGGRCAARASGLEGYRAEAERRACEANLSRGAPLAARYTADIVNRSGKWSKRLAEPCQRNRITSTGRPRLSESPVPVASRLQRHCWKFHQCVK</sequence>
<keyword evidence="2" id="KW-1185">Reference proteome</keyword>
<organism evidence="1 2">
    <name type="scientific">Lasius platythorax</name>
    <dbReference type="NCBI Taxonomy" id="488582"/>
    <lineage>
        <taxon>Eukaryota</taxon>
        <taxon>Metazoa</taxon>
        <taxon>Ecdysozoa</taxon>
        <taxon>Arthropoda</taxon>
        <taxon>Hexapoda</taxon>
        <taxon>Insecta</taxon>
        <taxon>Pterygota</taxon>
        <taxon>Neoptera</taxon>
        <taxon>Endopterygota</taxon>
        <taxon>Hymenoptera</taxon>
        <taxon>Apocrita</taxon>
        <taxon>Aculeata</taxon>
        <taxon>Formicoidea</taxon>
        <taxon>Formicidae</taxon>
        <taxon>Formicinae</taxon>
        <taxon>Lasius</taxon>
        <taxon>Lasius</taxon>
    </lineage>
</organism>
<gene>
    <name evidence="1" type="ORF">LPLAT_LOCUS12508</name>
</gene>
<proteinExistence type="predicted"/>
<evidence type="ECO:0000313" key="1">
    <source>
        <dbReference type="EMBL" id="CAL1687277.1"/>
    </source>
</evidence>
<protein>
    <submittedName>
        <fullName evidence="1">Uncharacterized protein</fullName>
    </submittedName>
</protein>
<name>A0AAV2P4P3_9HYME</name>
<reference evidence="1" key="1">
    <citation type="submission" date="2024-04" db="EMBL/GenBank/DDBJ databases">
        <authorList>
            <consortium name="Molecular Ecology Group"/>
        </authorList>
    </citation>
    <scope>NUCLEOTIDE SEQUENCE</scope>
</reference>
<evidence type="ECO:0000313" key="2">
    <source>
        <dbReference type="Proteomes" id="UP001497644"/>
    </source>
</evidence>
<dbReference type="EMBL" id="OZ034830">
    <property type="protein sequence ID" value="CAL1687277.1"/>
    <property type="molecule type" value="Genomic_DNA"/>
</dbReference>
<dbReference type="Proteomes" id="UP001497644">
    <property type="component" value="Chromosome 7"/>
</dbReference>
<accession>A0AAV2P4P3</accession>
<dbReference type="AlphaFoldDB" id="A0AAV2P4P3"/>